<keyword evidence="6 7" id="KW-0472">Membrane</keyword>
<dbReference type="Pfam" id="PF02653">
    <property type="entry name" value="BPD_transp_2"/>
    <property type="match status" value="1"/>
</dbReference>
<name>A0A379AGA4_ENTAG</name>
<evidence type="ECO:0000256" key="3">
    <source>
        <dbReference type="ARBA" id="ARBA00022475"/>
    </source>
</evidence>
<feature type="transmembrane region" description="Helical" evidence="7">
    <location>
        <begin position="104"/>
        <end position="126"/>
    </location>
</feature>
<evidence type="ECO:0000313" key="12">
    <source>
        <dbReference type="Proteomes" id="UP000254640"/>
    </source>
</evidence>
<dbReference type="GO" id="GO:0005886">
    <property type="term" value="C:plasma membrane"/>
    <property type="evidence" value="ECO:0007669"/>
    <property type="project" value="UniProtKB-SubCell"/>
</dbReference>
<feature type="transmembrane region" description="Helical" evidence="7">
    <location>
        <begin position="23"/>
        <end position="44"/>
    </location>
</feature>
<reference evidence="8" key="3">
    <citation type="submission" date="2022-05" db="EMBL/GenBank/DDBJ databases">
        <authorList>
            <person name="Pothier F. J."/>
        </authorList>
    </citation>
    <scope>NUCLEOTIDE SEQUENCE</scope>
    <source>
        <strain evidence="8">DAPP-PG734</strain>
    </source>
</reference>
<dbReference type="OrthoDB" id="8843934at2"/>
<evidence type="ECO:0000313" key="9">
    <source>
        <dbReference type="EMBL" id="PWJ82474.1"/>
    </source>
</evidence>
<dbReference type="NCBIfam" id="NF008441">
    <property type="entry name" value="PRK11285.1"/>
    <property type="match status" value="1"/>
</dbReference>
<protein>
    <submittedName>
        <fullName evidence="8">L-arabinose ABC transporter permease AraH</fullName>
    </submittedName>
    <submittedName>
        <fullName evidence="9">L-arabinose transport system permease protein</fullName>
    </submittedName>
    <submittedName>
        <fullName evidence="10">Ribose transport system permease protein rbsC</fullName>
    </submittedName>
</protein>
<accession>A0A379AGA4</accession>
<dbReference type="InterPro" id="IPR001851">
    <property type="entry name" value="ABC_transp_permease"/>
</dbReference>
<keyword evidence="5 7" id="KW-1133">Transmembrane helix</keyword>
<comment type="similarity">
    <text evidence="2">Belongs to the binding-protein-dependent transport system permease family. AraH/RbsC subfamily.</text>
</comment>
<keyword evidence="12" id="KW-1185">Reference proteome</keyword>
<keyword evidence="4 7" id="KW-0812">Transmembrane</keyword>
<reference evidence="10 12" key="2">
    <citation type="submission" date="2018-06" db="EMBL/GenBank/DDBJ databases">
        <authorList>
            <consortium name="Pathogen Informatics"/>
            <person name="Doyle S."/>
        </authorList>
    </citation>
    <scope>NUCLEOTIDE SEQUENCE [LARGE SCALE GENOMIC DNA]</scope>
    <source>
        <strain evidence="10 12">NCTC9381</strain>
    </source>
</reference>
<feature type="transmembrane region" description="Helical" evidence="7">
    <location>
        <begin position="303"/>
        <end position="322"/>
    </location>
</feature>
<evidence type="ECO:0000313" key="10">
    <source>
        <dbReference type="EMBL" id="SUB16944.1"/>
    </source>
</evidence>
<dbReference type="PANTHER" id="PTHR32196">
    <property type="entry name" value="ABC TRANSPORTER PERMEASE PROTEIN YPHD-RELATED-RELATED"/>
    <property type="match status" value="1"/>
</dbReference>
<dbReference type="CDD" id="cd06579">
    <property type="entry name" value="TM_PBP1_transp_AraH_like"/>
    <property type="match status" value="1"/>
</dbReference>
<dbReference type="EMBL" id="OW970315">
    <property type="protein sequence ID" value="CAH6287979.1"/>
    <property type="molecule type" value="Genomic_DNA"/>
</dbReference>
<dbReference type="GO" id="GO:0022857">
    <property type="term" value="F:transmembrane transporter activity"/>
    <property type="evidence" value="ECO:0007669"/>
    <property type="project" value="InterPro"/>
</dbReference>
<gene>
    <name evidence="10" type="primary">rbsC_7</name>
    <name evidence="8" type="synonym">araH</name>
    <name evidence="9" type="ORF">C7430_10132</name>
    <name evidence="8" type="ORF">DAPPPG734_10570</name>
    <name evidence="10" type="ORF">NCTC9381_02860</name>
</gene>
<evidence type="ECO:0000313" key="11">
    <source>
        <dbReference type="Proteomes" id="UP000245996"/>
    </source>
</evidence>
<dbReference type="STRING" id="549.BEE12_15925"/>
<evidence type="ECO:0000256" key="2">
    <source>
        <dbReference type="ARBA" id="ARBA00007942"/>
    </source>
</evidence>
<dbReference type="PANTHER" id="PTHR32196:SF37">
    <property type="entry name" value="L-ARABINOSE TRANSPORT SYSTEM PERMEASE PROTEIN ARAH"/>
    <property type="match status" value="1"/>
</dbReference>
<dbReference type="KEGG" id="pagc:BEE12_15925"/>
<dbReference type="Proteomes" id="UP000254640">
    <property type="component" value="Unassembled WGS sequence"/>
</dbReference>
<evidence type="ECO:0000313" key="8">
    <source>
        <dbReference type="EMBL" id="CAH6287979.1"/>
    </source>
</evidence>
<evidence type="ECO:0000256" key="4">
    <source>
        <dbReference type="ARBA" id="ARBA00022692"/>
    </source>
</evidence>
<feature type="transmembrane region" description="Helical" evidence="7">
    <location>
        <begin position="56"/>
        <end position="74"/>
    </location>
</feature>
<evidence type="ECO:0000256" key="6">
    <source>
        <dbReference type="ARBA" id="ARBA00023136"/>
    </source>
</evidence>
<feature type="transmembrane region" description="Helical" evidence="7">
    <location>
        <begin position="278"/>
        <end position="297"/>
    </location>
</feature>
<organism evidence="10 12">
    <name type="scientific">Enterobacter agglomerans</name>
    <name type="common">Erwinia herbicola</name>
    <name type="synonym">Pantoea agglomerans</name>
    <dbReference type="NCBI Taxonomy" id="549"/>
    <lineage>
        <taxon>Bacteria</taxon>
        <taxon>Pseudomonadati</taxon>
        <taxon>Pseudomonadota</taxon>
        <taxon>Gammaproteobacteria</taxon>
        <taxon>Enterobacterales</taxon>
        <taxon>Erwiniaceae</taxon>
        <taxon>Pantoea</taxon>
        <taxon>Pantoea agglomerans group</taxon>
    </lineage>
</organism>
<dbReference type="Proteomes" id="UP000245996">
    <property type="component" value="Unassembled WGS sequence"/>
</dbReference>
<dbReference type="RefSeq" id="WP_010245363.1">
    <property type="nucleotide sequence ID" value="NZ_ADWZ01000001.1"/>
</dbReference>
<dbReference type="AlphaFoldDB" id="A0A379AGA4"/>
<keyword evidence="3" id="KW-1003">Cell membrane</keyword>
<accession>A0A2V1YYG9</accession>
<feature type="transmembrane region" description="Helical" evidence="7">
    <location>
        <begin position="133"/>
        <end position="152"/>
    </location>
</feature>
<sequence length="327" mass="34353">MASSTTSNTPQPASRGGLQLGRIWDNFGMLVVFALLFIVCAIFVPNFGSFINMKGLGLAMSMSGMVACGMLFCLASGDFDLSVASVIACAGVVTAVVINMTESLWIGVGAGLVLGMITGFINGFVIARLKINALITTLATMQIVRGLAYIFSDGKAVGIEDERFFELGFANWLGVPAPIWLTLATMLIFGFLLNKTTFGRNTLAIGGNEEAARLAGVPVVRTRIIIFILSGLVSAAAGIILASRMTSGQPMTSIGYELVVISACVLGGVSLKGGIGKISYVVAGVLILGTVENAMNLLNISPFSQYVVRGLILLAAVIFDRYKQKKA</sequence>
<dbReference type="EMBL" id="QGHE01000001">
    <property type="protein sequence ID" value="PWJ82474.1"/>
    <property type="molecule type" value="Genomic_DNA"/>
</dbReference>
<feature type="transmembrane region" description="Helical" evidence="7">
    <location>
        <begin position="254"/>
        <end position="271"/>
    </location>
</feature>
<evidence type="ECO:0000256" key="1">
    <source>
        <dbReference type="ARBA" id="ARBA00004429"/>
    </source>
</evidence>
<feature type="transmembrane region" description="Helical" evidence="7">
    <location>
        <begin position="172"/>
        <end position="193"/>
    </location>
</feature>
<feature type="transmembrane region" description="Helical" evidence="7">
    <location>
        <begin position="81"/>
        <end position="98"/>
    </location>
</feature>
<dbReference type="GeneID" id="66825999"/>
<evidence type="ECO:0000256" key="7">
    <source>
        <dbReference type="SAM" id="Phobius"/>
    </source>
</evidence>
<evidence type="ECO:0000256" key="5">
    <source>
        <dbReference type="ARBA" id="ARBA00022989"/>
    </source>
</evidence>
<dbReference type="Proteomes" id="UP001158961">
    <property type="component" value="Chromosome"/>
</dbReference>
<comment type="subcellular location">
    <subcellularLocation>
        <location evidence="1">Cell inner membrane</location>
        <topology evidence="1">Multi-pass membrane protein</topology>
    </subcellularLocation>
</comment>
<reference evidence="9 11" key="1">
    <citation type="submission" date="2018-05" db="EMBL/GenBank/DDBJ databases">
        <title>Genomic Encyclopedia of Type Strains, Phase IV (KMG-V): Genome sequencing to study the core and pangenomes of soil and plant-associated prokaryotes.</title>
        <authorList>
            <person name="Whitman W."/>
        </authorList>
    </citation>
    <scope>NUCLEOTIDE SEQUENCE [LARGE SCALE GENOMIC DNA]</scope>
    <source>
        <strain evidence="9 11">PNG 92-11</strain>
    </source>
</reference>
<proteinExistence type="inferred from homology"/>
<feature type="transmembrane region" description="Helical" evidence="7">
    <location>
        <begin position="224"/>
        <end position="242"/>
    </location>
</feature>
<dbReference type="EMBL" id="UGSO01000001">
    <property type="protein sequence ID" value="SUB16944.1"/>
    <property type="molecule type" value="Genomic_DNA"/>
</dbReference>